<dbReference type="SMART" id="SM00430">
    <property type="entry name" value="HOLI"/>
    <property type="match status" value="1"/>
</dbReference>
<evidence type="ECO:0000256" key="1">
    <source>
        <dbReference type="ARBA" id="ARBA00008092"/>
    </source>
</evidence>
<feature type="compositionally biased region" description="Pro residues" evidence="11">
    <location>
        <begin position="146"/>
        <end position="159"/>
    </location>
</feature>
<dbReference type="InterPro" id="IPR035500">
    <property type="entry name" value="NHR-like_dom_sf"/>
</dbReference>
<evidence type="ECO:0000259" key="12">
    <source>
        <dbReference type="PROSITE" id="PS51030"/>
    </source>
</evidence>
<evidence type="ECO:0000256" key="11">
    <source>
        <dbReference type="SAM" id="MobiDB-lite"/>
    </source>
</evidence>
<evidence type="ECO:0000256" key="2">
    <source>
        <dbReference type="ARBA" id="ARBA00022723"/>
    </source>
</evidence>
<keyword evidence="6 10" id="KW-0238">DNA-binding</keyword>
<keyword evidence="7 10" id="KW-0804">Transcription</keyword>
<feature type="domain" description="Nuclear receptor" evidence="12">
    <location>
        <begin position="46"/>
        <end position="121"/>
    </location>
</feature>
<dbReference type="GO" id="GO:0000978">
    <property type="term" value="F:RNA polymerase II cis-regulatory region sequence-specific DNA binding"/>
    <property type="evidence" value="ECO:0007669"/>
    <property type="project" value="TreeGrafter"/>
</dbReference>
<feature type="compositionally biased region" description="Low complexity" evidence="11">
    <location>
        <begin position="221"/>
        <end position="238"/>
    </location>
</feature>
<dbReference type="Pfam" id="PF00105">
    <property type="entry name" value="zf-C4"/>
    <property type="match status" value="1"/>
</dbReference>
<organism evidence="14">
    <name type="scientific">Saccoglossus kowalevskii</name>
    <name type="common">Acorn worm</name>
    <dbReference type="NCBI Taxonomy" id="10224"/>
    <lineage>
        <taxon>Eukaryota</taxon>
        <taxon>Metazoa</taxon>
        <taxon>Hemichordata</taxon>
        <taxon>Enteropneusta</taxon>
        <taxon>Harrimaniidae</taxon>
        <taxon>Saccoglossus</taxon>
    </lineage>
</organism>
<comment type="similarity">
    <text evidence="1">Belongs to the nuclear hormone receptor family. NR1 subfamily.</text>
</comment>
<accession>A0A1C9TA59</accession>
<feature type="region of interest" description="Disordered" evidence="11">
    <location>
        <begin position="145"/>
        <end position="165"/>
    </location>
</feature>
<reference evidence="14" key="2">
    <citation type="submission" date="2016-01" db="EMBL/GenBank/DDBJ databases">
        <authorList>
            <person name="Oliw E.H."/>
        </authorList>
    </citation>
    <scope>NUCLEOTIDE SEQUENCE</scope>
</reference>
<dbReference type="InterPro" id="IPR013088">
    <property type="entry name" value="Znf_NHR/GATA"/>
</dbReference>
<dbReference type="EMBL" id="KU553325">
    <property type="protein sequence ID" value="AOR07023.1"/>
    <property type="molecule type" value="mRNA"/>
</dbReference>
<dbReference type="InterPro" id="IPR001728">
    <property type="entry name" value="ThyrH_rcpt"/>
</dbReference>
<name>A0A1C9TA59_SACKO</name>
<keyword evidence="2 10" id="KW-0479">Metal-binding</keyword>
<dbReference type="PANTHER" id="PTHR24082">
    <property type="entry name" value="NUCLEAR HORMONE RECEPTOR"/>
    <property type="match status" value="1"/>
</dbReference>
<dbReference type="CDD" id="cd06916">
    <property type="entry name" value="NR_DBD_like"/>
    <property type="match status" value="1"/>
</dbReference>
<proteinExistence type="evidence at transcript level"/>
<dbReference type="SUPFAM" id="SSF48508">
    <property type="entry name" value="Nuclear receptor ligand-binding domain"/>
    <property type="match status" value="1"/>
</dbReference>
<evidence type="ECO:0000256" key="5">
    <source>
        <dbReference type="ARBA" id="ARBA00023015"/>
    </source>
</evidence>
<dbReference type="PROSITE" id="PS51843">
    <property type="entry name" value="NR_LBD"/>
    <property type="match status" value="1"/>
</dbReference>
<evidence type="ECO:0000256" key="6">
    <source>
        <dbReference type="ARBA" id="ARBA00023125"/>
    </source>
</evidence>
<dbReference type="GO" id="GO:0008270">
    <property type="term" value="F:zinc ion binding"/>
    <property type="evidence" value="ECO:0007669"/>
    <property type="project" value="UniProtKB-KW"/>
</dbReference>
<keyword evidence="5 10" id="KW-0805">Transcription regulation</keyword>
<dbReference type="OrthoDB" id="6352325at2759"/>
<evidence type="ECO:0000256" key="8">
    <source>
        <dbReference type="ARBA" id="ARBA00023170"/>
    </source>
</evidence>
<dbReference type="SMART" id="SM00399">
    <property type="entry name" value="ZnF_C4"/>
    <property type="match status" value="1"/>
</dbReference>
<protein>
    <submittedName>
        <fullName evidence="14">Nuclear receptor LXR-like protein</fullName>
    </submittedName>
</protein>
<dbReference type="PRINTS" id="PR00398">
    <property type="entry name" value="STRDHORMONER"/>
</dbReference>
<comment type="subcellular location">
    <subcellularLocation>
        <location evidence="10">Nucleus</location>
    </subcellularLocation>
</comment>
<dbReference type="Gene3D" id="3.30.50.10">
    <property type="entry name" value="Erythroid Transcription Factor GATA-1, subunit A"/>
    <property type="match status" value="1"/>
</dbReference>
<dbReference type="PRINTS" id="PR00047">
    <property type="entry name" value="STROIDFINGER"/>
</dbReference>
<evidence type="ECO:0000256" key="7">
    <source>
        <dbReference type="ARBA" id="ARBA00023163"/>
    </source>
</evidence>
<dbReference type="InterPro" id="IPR000536">
    <property type="entry name" value="Nucl_hrmn_rcpt_lig-bd"/>
</dbReference>
<dbReference type="InterPro" id="IPR001723">
    <property type="entry name" value="Nuclear_hrmn_rcpt"/>
</dbReference>
<sequence>MSDDAGTLSPSSSLDSIAVTQSDTEIIPTSPTGSSQSRSGQQSSEKGLCLICGDNANGVHYNVLSCEGCKSFFLRSVKSKASFVCSESNNCEMDLYTRRHCPACRMKKCMQLGMTAEKVWDGERLRKRKPLVRTKKKRMQYVIQPVTPPKPSSITPPLPSTTELSKEQSNLVRLLEKSFVQSKQVYKELAPQLSPPLQQTMEAATIAGNSPRMELWSQLATSSSSSSSSTLSSTTSSLKRPNSNQEHVGKGKKSKRQHKDKNAGDLEKVVDSTNETSATENTTLQEVQEREIHNEMQKSLENAGIDATTAFILSRSEGSQPKMQICKELVNHAMDLFAVTVKQIIFFAKSIPGFSQLSCDDQAALIRAAIMETIIIRCTERFDPDQNLLISDINEGEYGLNLIFQLGYKTFTEPFFQFMREMKHLNLAMEEYALLQAAIILQSDRPDLKDANLVEKIQFPIILALQMCTKKNHPEEPALFAKLMLKMVTLRDIDAVHSKDLMDMKLQEQEFTPLVQELFGLSD</sequence>
<keyword evidence="8 10" id="KW-0675">Receptor</keyword>
<dbReference type="CDD" id="cd06929">
    <property type="entry name" value="NR_LBD_F1"/>
    <property type="match status" value="1"/>
</dbReference>
<dbReference type="GO" id="GO:0090575">
    <property type="term" value="C:RNA polymerase II transcription regulator complex"/>
    <property type="evidence" value="ECO:0007669"/>
    <property type="project" value="TreeGrafter"/>
</dbReference>
<dbReference type="PRINTS" id="PR00546">
    <property type="entry name" value="THYROIDHORMR"/>
</dbReference>
<dbReference type="AlphaFoldDB" id="A0A1C9TA59"/>
<evidence type="ECO:0000256" key="4">
    <source>
        <dbReference type="ARBA" id="ARBA00022833"/>
    </source>
</evidence>
<feature type="compositionally biased region" description="Basic residues" evidence="11">
    <location>
        <begin position="250"/>
        <end position="259"/>
    </location>
</feature>
<evidence type="ECO:0000256" key="10">
    <source>
        <dbReference type="RuleBase" id="RU004334"/>
    </source>
</evidence>
<dbReference type="InterPro" id="IPR001628">
    <property type="entry name" value="Znf_hrmn_rcpt"/>
</dbReference>
<dbReference type="GO" id="GO:0004879">
    <property type="term" value="F:nuclear receptor activity"/>
    <property type="evidence" value="ECO:0007669"/>
    <property type="project" value="InterPro"/>
</dbReference>
<dbReference type="PANTHER" id="PTHR24082:SF507">
    <property type="entry name" value="BILE ACID RECEPTOR-RELATED"/>
    <property type="match status" value="1"/>
</dbReference>
<dbReference type="PROSITE" id="PS00031">
    <property type="entry name" value="NUCLEAR_REC_DBD_1"/>
    <property type="match status" value="1"/>
</dbReference>
<dbReference type="PROSITE" id="PS51030">
    <property type="entry name" value="NUCLEAR_REC_DBD_2"/>
    <property type="match status" value="1"/>
</dbReference>
<evidence type="ECO:0000256" key="3">
    <source>
        <dbReference type="ARBA" id="ARBA00022771"/>
    </source>
</evidence>
<evidence type="ECO:0000259" key="13">
    <source>
        <dbReference type="PROSITE" id="PS51843"/>
    </source>
</evidence>
<feature type="region of interest" description="Disordered" evidence="11">
    <location>
        <begin position="1"/>
        <end position="41"/>
    </location>
</feature>
<feature type="compositionally biased region" description="Low complexity" evidence="11">
    <location>
        <begin position="272"/>
        <end position="283"/>
    </location>
</feature>
<feature type="compositionally biased region" description="Polar residues" evidence="11">
    <location>
        <begin position="8"/>
        <end position="24"/>
    </location>
</feature>
<dbReference type="InterPro" id="IPR050234">
    <property type="entry name" value="Nuclear_hormone_rcpt_NR1"/>
</dbReference>
<feature type="domain" description="NR LBD" evidence="13">
    <location>
        <begin position="296"/>
        <end position="523"/>
    </location>
</feature>
<dbReference type="GO" id="GO:0030154">
    <property type="term" value="P:cell differentiation"/>
    <property type="evidence" value="ECO:0007669"/>
    <property type="project" value="TreeGrafter"/>
</dbReference>
<keyword evidence="4 10" id="KW-0862">Zinc</keyword>
<dbReference type="Gene3D" id="1.10.565.10">
    <property type="entry name" value="Retinoid X Receptor"/>
    <property type="match status" value="1"/>
</dbReference>
<reference evidence="14" key="1">
    <citation type="journal article" date="2008" name="Biol. Bull.">
        <title>cDNA sequences for transcription factors and signaling proteins of the hemichordate Saccoglossus kowalevskii: efficacy of the expressed sequence tag (EST) approach for evolutionary and developmental studies of a new organism.</title>
        <authorList>
            <person name="Freeman R.M. Jr."/>
            <person name="Wu M."/>
            <person name="Cordonnier-Pratt M.M."/>
            <person name="Pratt L.H."/>
            <person name="Gruber C.E."/>
            <person name="Smith M."/>
            <person name="Lander E.S."/>
            <person name="Stange-Thomann N."/>
            <person name="Lowe C.J."/>
            <person name="Gerhart J."/>
            <person name="Kirschner M."/>
        </authorList>
    </citation>
    <scope>NUCLEOTIDE SEQUENCE</scope>
</reference>
<keyword evidence="9 10" id="KW-0539">Nucleus</keyword>
<dbReference type="GO" id="GO:0045944">
    <property type="term" value="P:positive regulation of transcription by RNA polymerase II"/>
    <property type="evidence" value="ECO:0007669"/>
    <property type="project" value="TreeGrafter"/>
</dbReference>
<feature type="region of interest" description="Disordered" evidence="11">
    <location>
        <begin position="217"/>
        <end position="289"/>
    </location>
</feature>
<dbReference type="Pfam" id="PF00104">
    <property type="entry name" value="Hormone_recep"/>
    <property type="match status" value="1"/>
</dbReference>
<evidence type="ECO:0000313" key="14">
    <source>
        <dbReference type="EMBL" id="AOR07023.1"/>
    </source>
</evidence>
<feature type="compositionally biased region" description="Basic and acidic residues" evidence="11">
    <location>
        <begin position="260"/>
        <end position="270"/>
    </location>
</feature>
<keyword evidence="3 10" id="KW-0863">Zinc-finger</keyword>
<dbReference type="SUPFAM" id="SSF57716">
    <property type="entry name" value="Glucocorticoid receptor-like (DNA-binding domain)"/>
    <property type="match status" value="1"/>
</dbReference>
<evidence type="ECO:0000256" key="9">
    <source>
        <dbReference type="ARBA" id="ARBA00023242"/>
    </source>
</evidence>
<dbReference type="GO" id="GO:0000122">
    <property type="term" value="P:negative regulation of transcription by RNA polymerase II"/>
    <property type="evidence" value="ECO:0007669"/>
    <property type="project" value="TreeGrafter"/>
</dbReference>
<feature type="compositionally biased region" description="Low complexity" evidence="11">
    <location>
        <begin position="28"/>
        <end position="41"/>
    </location>
</feature>